<protein>
    <recommendedName>
        <fullName evidence="4">Protein Abitram</fullName>
    </recommendedName>
    <alternativeName>
        <fullName evidence="7">Actin-binding transcription modulator</fullName>
    </alternativeName>
    <alternativeName>
        <fullName evidence="8">Protein Simiate</fullName>
    </alternativeName>
</protein>
<dbReference type="EMBL" id="LJSK01000224">
    <property type="protein sequence ID" value="KPI84887.1"/>
    <property type="molecule type" value="Genomic_DNA"/>
</dbReference>
<comment type="similarity">
    <text evidence="3">Belongs to the ABITRAM family.</text>
</comment>
<dbReference type="Gene3D" id="2.40.50.100">
    <property type="match status" value="1"/>
</dbReference>
<sequence>MSESLITTSPPAGEAVAPSTTVDWSYVRSPLPRSFDYFIERYYHQYCIRDAKRTAGNNCRILQHSNGLCVLCVDSSHALVQKCGADPAVTVSKVEFFKGRTIVTPESIQVVGKKKKNALVCQNDTKLCGITLSDGTEYSVPACVNGFVLELNATVMEQPWMVAAAPMAEGYLAVINPTSKADFSGYGKVWTATGGDAAGEEDD</sequence>
<evidence type="ECO:0000256" key="4">
    <source>
        <dbReference type="ARBA" id="ARBA00019325"/>
    </source>
</evidence>
<keyword evidence="5" id="KW-0539">Nucleus</keyword>
<dbReference type="GO" id="GO:0016607">
    <property type="term" value="C:nuclear speck"/>
    <property type="evidence" value="ECO:0007669"/>
    <property type="project" value="UniProtKB-SubCell"/>
</dbReference>
<comment type="caution">
    <text evidence="9">The sequence shown here is derived from an EMBL/GenBank/DDBJ whole genome shotgun (WGS) entry which is preliminary data.</text>
</comment>
<evidence type="ECO:0000256" key="8">
    <source>
        <dbReference type="ARBA" id="ARBA00030786"/>
    </source>
</evidence>
<dbReference type="VEuPathDB" id="TriTrypDB:Lsey_0224_0130"/>
<dbReference type="Proteomes" id="UP000038009">
    <property type="component" value="Unassembled WGS sequence"/>
</dbReference>
<reference evidence="9 10" key="1">
    <citation type="journal article" date="2015" name="PLoS Pathog.">
        <title>Leptomonas seymouri: Adaptations to the Dixenous Life Cycle Analyzed by Genome Sequencing, Transcriptome Profiling and Co-infection with Leishmania donovani.</title>
        <authorList>
            <person name="Kraeva N."/>
            <person name="Butenko A."/>
            <person name="Hlavacova J."/>
            <person name="Kostygov A."/>
            <person name="Myskova J."/>
            <person name="Grybchuk D."/>
            <person name="Lestinova T."/>
            <person name="Votypka J."/>
            <person name="Volf P."/>
            <person name="Opperdoes F."/>
            <person name="Flegontov P."/>
            <person name="Lukes J."/>
            <person name="Yurchenko V."/>
        </authorList>
    </citation>
    <scope>NUCLEOTIDE SEQUENCE [LARGE SCALE GENOMIC DNA]</scope>
    <source>
        <strain evidence="9 10">ATCC 30220</strain>
    </source>
</reference>
<evidence type="ECO:0000256" key="7">
    <source>
        <dbReference type="ARBA" id="ARBA00030463"/>
    </source>
</evidence>
<dbReference type="AlphaFoldDB" id="A0A0N0P4J2"/>
<evidence type="ECO:0000256" key="2">
    <source>
        <dbReference type="ARBA" id="ARBA00004487"/>
    </source>
</evidence>
<dbReference type="PANTHER" id="PTHR13651">
    <property type="entry name" value="PROTEIN ABITRAM"/>
    <property type="match status" value="1"/>
</dbReference>
<gene>
    <name evidence="9" type="ORF">ABL78_6069</name>
</gene>
<evidence type="ECO:0000313" key="10">
    <source>
        <dbReference type="Proteomes" id="UP000038009"/>
    </source>
</evidence>
<dbReference type="SUPFAM" id="SSF51230">
    <property type="entry name" value="Single hybrid motif"/>
    <property type="match status" value="1"/>
</dbReference>
<dbReference type="FunFam" id="2.40.50.100:FF:000048">
    <property type="entry name" value="Protein Abitram"/>
    <property type="match status" value="1"/>
</dbReference>
<dbReference type="OMA" id="QEDTNIC"/>
<organism evidence="9 10">
    <name type="scientific">Leptomonas seymouri</name>
    <dbReference type="NCBI Taxonomy" id="5684"/>
    <lineage>
        <taxon>Eukaryota</taxon>
        <taxon>Discoba</taxon>
        <taxon>Euglenozoa</taxon>
        <taxon>Kinetoplastea</taxon>
        <taxon>Metakinetoplastina</taxon>
        <taxon>Trypanosomatida</taxon>
        <taxon>Trypanosomatidae</taxon>
        <taxon>Leishmaniinae</taxon>
        <taxon>Leptomonas</taxon>
    </lineage>
</organism>
<accession>A0A0N0P4J2</accession>
<keyword evidence="10" id="KW-1185">Reference proteome</keyword>
<dbReference type="InterPro" id="IPR011053">
    <property type="entry name" value="Single_hybrid_motif"/>
</dbReference>
<evidence type="ECO:0000256" key="5">
    <source>
        <dbReference type="ARBA" id="ARBA00023242"/>
    </source>
</evidence>
<evidence type="ECO:0000313" key="9">
    <source>
        <dbReference type="EMBL" id="KPI84887.1"/>
    </source>
</evidence>
<dbReference type="PANTHER" id="PTHR13651:SF0">
    <property type="entry name" value="PROTEIN ABITRAM"/>
    <property type="match status" value="1"/>
</dbReference>
<evidence type="ECO:0000256" key="3">
    <source>
        <dbReference type="ARBA" id="ARBA00010764"/>
    </source>
</evidence>
<comment type="subcellular location">
    <subcellularLocation>
        <location evidence="2">Cell projection</location>
        <location evidence="2">Neuron projection</location>
    </subcellularLocation>
    <subcellularLocation>
        <location evidence="1">Nucleus speckle</location>
    </subcellularLocation>
</comment>
<evidence type="ECO:0000256" key="6">
    <source>
        <dbReference type="ARBA" id="ARBA00023273"/>
    </source>
</evidence>
<name>A0A0N0P4J2_LEPSE</name>
<keyword evidence="6" id="KW-0966">Cell projection</keyword>
<proteinExistence type="inferred from homology"/>
<dbReference type="OrthoDB" id="48130at2759"/>
<evidence type="ECO:0000256" key="1">
    <source>
        <dbReference type="ARBA" id="ARBA00004324"/>
    </source>
</evidence>
<dbReference type="InterPro" id="IPR039169">
    <property type="entry name" value="Abitram"/>
</dbReference>